<dbReference type="Gene3D" id="3.40.630.30">
    <property type="match status" value="1"/>
</dbReference>
<dbReference type="InterPro" id="IPR000182">
    <property type="entry name" value="GNAT_dom"/>
</dbReference>
<proteinExistence type="predicted"/>
<dbReference type="InterPro" id="IPR016181">
    <property type="entry name" value="Acyl_CoA_acyltransferase"/>
</dbReference>
<evidence type="ECO:0000313" key="2">
    <source>
        <dbReference type="EMBL" id="RKT69303.1"/>
    </source>
</evidence>
<dbReference type="PROSITE" id="PS51186">
    <property type="entry name" value="GNAT"/>
    <property type="match status" value="1"/>
</dbReference>
<evidence type="ECO:0000313" key="3">
    <source>
        <dbReference type="Proteomes" id="UP000272729"/>
    </source>
</evidence>
<evidence type="ECO:0000259" key="1">
    <source>
        <dbReference type="PROSITE" id="PS51186"/>
    </source>
</evidence>
<sequence>MSSTDPAPLITDLIRARVHPHVAATLVEADLVPLVGGVPMVMTRADDEITGRTRVLVVPVPSHAPLPAEAVDEVLRVARDRHPGCDELLLAARRTPVHRDARPHMRYVVAGPEIALTGPPPGWTVRRARPGDRAGVEDLLVRALVRGYPGATVTADVFGEHAGAIYEAAVDTGAVFVAHRDGAFVGHVTLLSDVDELTGDERLELFDLYLLPEGSGGGSALTSVAVRTARELGRPLRGHVSGGGDAADAVHTALLAKGWLPDLGYWSLPLTAPTGAVR</sequence>
<dbReference type="Proteomes" id="UP000272729">
    <property type="component" value="Unassembled WGS sequence"/>
</dbReference>
<dbReference type="RefSeq" id="WP_170199317.1">
    <property type="nucleotide sequence ID" value="NZ_JBIUBA010000002.1"/>
</dbReference>
<dbReference type="CDD" id="cd04301">
    <property type="entry name" value="NAT_SF"/>
    <property type="match status" value="1"/>
</dbReference>
<dbReference type="SUPFAM" id="SSF55729">
    <property type="entry name" value="Acyl-CoA N-acyltransferases (Nat)"/>
    <property type="match status" value="1"/>
</dbReference>
<organism evidence="2 3">
    <name type="scientific">Saccharothrix variisporea</name>
    <dbReference type="NCBI Taxonomy" id="543527"/>
    <lineage>
        <taxon>Bacteria</taxon>
        <taxon>Bacillati</taxon>
        <taxon>Actinomycetota</taxon>
        <taxon>Actinomycetes</taxon>
        <taxon>Pseudonocardiales</taxon>
        <taxon>Pseudonocardiaceae</taxon>
        <taxon>Saccharothrix</taxon>
    </lineage>
</organism>
<dbReference type="AlphaFoldDB" id="A0A495X9L9"/>
<name>A0A495X9L9_9PSEU</name>
<keyword evidence="3" id="KW-1185">Reference proteome</keyword>
<dbReference type="GO" id="GO:0016747">
    <property type="term" value="F:acyltransferase activity, transferring groups other than amino-acyl groups"/>
    <property type="evidence" value="ECO:0007669"/>
    <property type="project" value="InterPro"/>
</dbReference>
<gene>
    <name evidence="2" type="ORF">DFJ66_2511</name>
</gene>
<protein>
    <recommendedName>
        <fullName evidence="1">N-acetyltransferase domain-containing protein</fullName>
    </recommendedName>
</protein>
<dbReference type="EMBL" id="RBXR01000001">
    <property type="protein sequence ID" value="RKT69303.1"/>
    <property type="molecule type" value="Genomic_DNA"/>
</dbReference>
<accession>A0A495X9L9</accession>
<feature type="domain" description="N-acetyltransferase" evidence="1">
    <location>
        <begin position="123"/>
        <end position="278"/>
    </location>
</feature>
<reference evidence="2 3" key="1">
    <citation type="submission" date="2018-10" db="EMBL/GenBank/DDBJ databases">
        <title>Sequencing the genomes of 1000 actinobacteria strains.</title>
        <authorList>
            <person name="Klenk H.-P."/>
        </authorList>
    </citation>
    <scope>NUCLEOTIDE SEQUENCE [LARGE SCALE GENOMIC DNA]</scope>
    <source>
        <strain evidence="2 3">DSM 43911</strain>
    </source>
</reference>
<comment type="caution">
    <text evidence="2">The sequence shown here is derived from an EMBL/GenBank/DDBJ whole genome shotgun (WGS) entry which is preliminary data.</text>
</comment>